<comment type="caution">
    <text evidence="1">The sequence shown here is derived from an EMBL/GenBank/DDBJ whole genome shotgun (WGS) entry which is preliminary data.</text>
</comment>
<reference evidence="2" key="2">
    <citation type="journal article" date="2018" name="Mol. Plant Microbe Interact.">
        <title>Genome sequence resources for the wheat stripe rust pathogen (Puccinia striiformis f. sp. tritici) and the barley stripe rust pathogen (Puccinia striiformis f. sp. hordei).</title>
        <authorList>
            <person name="Xia C."/>
            <person name="Wang M."/>
            <person name="Yin C."/>
            <person name="Cornejo O.E."/>
            <person name="Hulbert S.H."/>
            <person name="Chen X."/>
        </authorList>
    </citation>
    <scope>NUCLEOTIDE SEQUENCE [LARGE SCALE GENOMIC DNA]</scope>
    <source>
        <strain evidence="2">93-210</strain>
    </source>
</reference>
<reference evidence="1 2" key="3">
    <citation type="journal article" date="2022" name="Microbiol. Spectr.">
        <title>Folding features and dynamics of 3D genome architecture in plant fungal pathogens.</title>
        <authorList>
            <person name="Xia C."/>
        </authorList>
    </citation>
    <scope>NUCLEOTIDE SEQUENCE [LARGE SCALE GENOMIC DNA]</scope>
    <source>
        <strain evidence="1 2">93-210</strain>
    </source>
</reference>
<reference evidence="2" key="1">
    <citation type="journal article" date="2018" name="BMC Genomics">
        <title>Genomic insights into host adaptation between the wheat stripe rust pathogen (Puccinia striiformis f. sp. tritici) and the barley stripe rust pathogen (Puccinia striiformis f. sp. hordei).</title>
        <authorList>
            <person name="Xia C."/>
            <person name="Wang M."/>
            <person name="Yin C."/>
            <person name="Cornejo O.E."/>
            <person name="Hulbert S.H."/>
            <person name="Chen X."/>
        </authorList>
    </citation>
    <scope>NUCLEOTIDE SEQUENCE [LARGE SCALE GENOMIC DNA]</scope>
    <source>
        <strain evidence="2">93-210</strain>
    </source>
</reference>
<gene>
    <name evidence="1" type="ORF">MJO28_004434</name>
</gene>
<name>A0ACC0EPE0_9BASI</name>
<proteinExistence type="predicted"/>
<organism evidence="1 2">
    <name type="scientific">Puccinia striiformis f. sp. tritici</name>
    <dbReference type="NCBI Taxonomy" id="168172"/>
    <lineage>
        <taxon>Eukaryota</taxon>
        <taxon>Fungi</taxon>
        <taxon>Dikarya</taxon>
        <taxon>Basidiomycota</taxon>
        <taxon>Pucciniomycotina</taxon>
        <taxon>Pucciniomycetes</taxon>
        <taxon>Pucciniales</taxon>
        <taxon>Pucciniaceae</taxon>
        <taxon>Puccinia</taxon>
    </lineage>
</organism>
<protein>
    <submittedName>
        <fullName evidence="1">Uncharacterized protein</fullName>
    </submittedName>
</protein>
<dbReference type="EMBL" id="CM045868">
    <property type="protein sequence ID" value="KAI7957339.1"/>
    <property type="molecule type" value="Genomic_DNA"/>
</dbReference>
<sequence length="729" mass="78108">MSSGQSPLFIKIKYAGSTRKVRVPNQPAPVWSKLSKAIIDRFGIPENQPIGLQYVDSDGDAITISSQVEFDELWHEITLAARPSQKNGANQRALSLELVLIDPITPFQPKQFSVHNTDQNVLNAGSTSAAGSTSKLDLTPVGGLTTQVIDPSGEFRPLGHATTVSCNPIKSDSAPCTSAADPPEYPIAASPSPNIQNTPVDLSLGLSALLTALDAITPKLQSTLGSYAQMVVQVTDQLSDTCRVIANQLQEPPTQTGPTHPSTPQTESRSTAAQPTHTSAPCPSSHPATNPVSSKPVGPAGCTGPRYPDGPGPTWTTMPSANPPFPASDYEYDPIMGRFTLSDKKLFGNDGLGGLPTERDTITPMFPHQGTSVHDKTFLFGAPAMDEFLSEPVPNHFSLPSGSTYIPTKSSFANDGLGSQPKKWGTPTSIFSQPLPSLPYRSSFFSATAMDDHSREPVSNSFRPSYKATSSSTDFSRNNGKWATRGDGSTPLTFSSKRSTLPAKSHLASTGWGNPSGTGRRTTAPLSTAADTSAILADNHDSSLERTLYELQKAGDERRRKCQVALADFTEKCQGGIPRKRTVRPSSLTRSPIPYDRVDEEEKNKGKSTDLAEDVTSSKFEPHIARNAVRTTLQNTRAKADQSTSTTSPWTCDGRAAAAKKIRPVTWDEIPYAPSPIIASQMPSGRMDARKTYGSIDVAFPESDSEEDVDAPSQIPSGSGWSSTWNFSP</sequence>
<dbReference type="Proteomes" id="UP001060170">
    <property type="component" value="Chromosome 4"/>
</dbReference>
<accession>A0ACC0EPE0</accession>
<evidence type="ECO:0000313" key="1">
    <source>
        <dbReference type="EMBL" id="KAI7957339.1"/>
    </source>
</evidence>
<evidence type="ECO:0000313" key="2">
    <source>
        <dbReference type="Proteomes" id="UP001060170"/>
    </source>
</evidence>
<keyword evidence="2" id="KW-1185">Reference proteome</keyword>